<reference evidence="2" key="1">
    <citation type="submission" date="2017-09" db="EMBL/GenBank/DDBJ databases">
        <title>Depth-based differentiation of microbial function through sediment-hosted aquifers and enrichment of novel symbionts in the deep terrestrial subsurface.</title>
        <authorList>
            <person name="Probst A.J."/>
            <person name="Ladd B."/>
            <person name="Jarett J.K."/>
            <person name="Geller-Mcgrath D.E."/>
            <person name="Sieber C.M.K."/>
            <person name="Emerson J.B."/>
            <person name="Anantharaman K."/>
            <person name="Thomas B.C."/>
            <person name="Malmstrom R."/>
            <person name="Stieglmeier M."/>
            <person name="Klingl A."/>
            <person name="Woyke T."/>
            <person name="Ryan C.M."/>
            <person name="Banfield J.F."/>
        </authorList>
    </citation>
    <scope>NUCLEOTIDE SEQUENCE [LARGE SCALE GENOMIC DNA]</scope>
</reference>
<sequence length="133" mass="15046">MDEQKISEYRREYRQRMGIDPEQKLLVYWSGGELDRVVSHLGELRGVISGRILFASRLHPKQPAREEMWRLLKAGFINEPDLLLNAHNGDLTEAGLRCAADAVIGEFGSTQTYAAALVGTRPIIAQWPDNKQK</sequence>
<dbReference type="Proteomes" id="UP000230731">
    <property type="component" value="Unassembled WGS sequence"/>
</dbReference>
<dbReference type="AlphaFoldDB" id="A0A2M6WZC3"/>
<accession>A0A2M6WZC3</accession>
<proteinExistence type="predicted"/>
<dbReference type="EMBL" id="PEZP01000031">
    <property type="protein sequence ID" value="PIT98107.1"/>
    <property type="molecule type" value="Genomic_DNA"/>
</dbReference>
<evidence type="ECO:0000313" key="1">
    <source>
        <dbReference type="EMBL" id="PIT98107.1"/>
    </source>
</evidence>
<gene>
    <name evidence="1" type="ORF">COT71_02495</name>
</gene>
<organism evidence="1 2">
    <name type="scientific">Candidatus Andersenbacteria bacterium CG10_big_fil_rev_8_21_14_0_10_54_11</name>
    <dbReference type="NCBI Taxonomy" id="1974485"/>
    <lineage>
        <taxon>Bacteria</taxon>
        <taxon>Candidatus Anderseniibacteriota</taxon>
    </lineage>
</organism>
<evidence type="ECO:0000313" key="2">
    <source>
        <dbReference type="Proteomes" id="UP000230731"/>
    </source>
</evidence>
<name>A0A2M6WZC3_9BACT</name>
<comment type="caution">
    <text evidence="1">The sequence shown here is derived from an EMBL/GenBank/DDBJ whole genome shotgun (WGS) entry which is preliminary data.</text>
</comment>
<protein>
    <submittedName>
        <fullName evidence="1">Uncharacterized protein</fullName>
    </submittedName>
</protein>